<reference evidence="3" key="1">
    <citation type="submission" date="2017-02" db="EMBL/GenBank/DDBJ databases">
        <authorList>
            <person name="Varghese N."/>
            <person name="Submissions S."/>
        </authorList>
    </citation>
    <scope>NUCLEOTIDE SEQUENCE [LARGE SCALE GENOMIC DNA]</scope>
    <source>
        <strain evidence="3">DSM 23966</strain>
    </source>
</reference>
<accession>A0A1T4XN87</accession>
<keyword evidence="1" id="KW-1133">Transmembrane helix</keyword>
<keyword evidence="1" id="KW-0812">Transmembrane</keyword>
<evidence type="ECO:0000313" key="2">
    <source>
        <dbReference type="EMBL" id="SKA90853.1"/>
    </source>
</evidence>
<keyword evidence="3" id="KW-1185">Reference proteome</keyword>
<feature type="transmembrane region" description="Helical" evidence="1">
    <location>
        <begin position="12"/>
        <end position="34"/>
    </location>
</feature>
<protein>
    <recommendedName>
        <fullName evidence="4">PilX N-terminal</fullName>
    </recommendedName>
</protein>
<dbReference type="AlphaFoldDB" id="A0A1T4XN87"/>
<dbReference type="EMBL" id="FUYJ01000001">
    <property type="protein sequence ID" value="SKA90853.1"/>
    <property type="molecule type" value="Genomic_DNA"/>
</dbReference>
<evidence type="ECO:0000313" key="3">
    <source>
        <dbReference type="Proteomes" id="UP000190042"/>
    </source>
</evidence>
<name>A0A1T4XN87_9BACL</name>
<evidence type="ECO:0000256" key="1">
    <source>
        <dbReference type="SAM" id="Phobius"/>
    </source>
</evidence>
<dbReference type="RefSeq" id="WP_078816778.1">
    <property type="nucleotide sequence ID" value="NZ_FUYJ01000001.1"/>
</dbReference>
<gene>
    <name evidence="2" type="ORF">SAMN04244570_1029</name>
</gene>
<evidence type="ECO:0008006" key="4">
    <source>
        <dbReference type="Google" id="ProtNLM"/>
    </source>
</evidence>
<keyword evidence="1" id="KW-0472">Membrane</keyword>
<sequence>MVYQKNEKGYALIIVLFAIVFITIITAVFMRGALNNAAQEKTMDNNNLAIVAAESGIDYYSFELKKAYDEKELNSLLTNLLKNAVQDMIDKKKTSIDYNEIQEKLADRVIDNLIDIIRRIDLKQQNNTYDMSDDYEHILLIESTVPGRENVITPLISEQNLENGQTKITLTGKALGKQKNVDNQKDLAFVLAFYIPNIELLVDGNLDEDDNSNGFDDILIPKDICKNTVKIENENCLFLTNKTSDLEYITKKSLVYLNGDYSGWKSVKIEDSTFRMANMTSGSYFDIRDSNFYVKGNLSKHGNTKLQDSTTYIGGNFAESGSIDFQKSNITIGGMFGYQSSQNNKIQDSVMKVGLDFNSPNLVTIQGTHLTVGGMMKFNSGGILEYSNLKIGEELNAPSKLYTKNSQLAIGRYLQLNSGADFQDTKMIIGSYLNSPQVLDIKKSEISIGDYLQINTPSKFRGANISIGGKFGSPVKIEIQDSSLRTSVADIGALNLQNSKFCAETFKVRDLNMQNSKIYYVNSSSHTGKDIIKLSKQDFEETCKFYLKLDDPKQPTDGLQKPEVPQAPDADIKWEDYKPNLENVTY</sequence>
<proteinExistence type="predicted"/>
<organism evidence="2 3">
    <name type="scientific">Sporosarcina newyorkensis</name>
    <dbReference type="NCBI Taxonomy" id="759851"/>
    <lineage>
        <taxon>Bacteria</taxon>
        <taxon>Bacillati</taxon>
        <taxon>Bacillota</taxon>
        <taxon>Bacilli</taxon>
        <taxon>Bacillales</taxon>
        <taxon>Caryophanaceae</taxon>
        <taxon>Sporosarcina</taxon>
    </lineage>
</organism>
<dbReference type="Proteomes" id="UP000190042">
    <property type="component" value="Unassembled WGS sequence"/>
</dbReference>